<feature type="non-terminal residue" evidence="1">
    <location>
        <position position="1"/>
    </location>
</feature>
<keyword evidence="2" id="KW-1185">Reference proteome</keyword>
<proteinExistence type="predicted"/>
<evidence type="ECO:0000313" key="2">
    <source>
        <dbReference type="Proteomes" id="UP000499080"/>
    </source>
</evidence>
<gene>
    <name evidence="1" type="ORF">AVEN_233507_1</name>
</gene>
<comment type="caution">
    <text evidence="1">The sequence shown here is derived from an EMBL/GenBank/DDBJ whole genome shotgun (WGS) entry which is preliminary data.</text>
</comment>
<dbReference type="EMBL" id="BGPR01022714">
    <property type="protein sequence ID" value="GBN89296.1"/>
    <property type="molecule type" value="Genomic_DNA"/>
</dbReference>
<dbReference type="Proteomes" id="UP000499080">
    <property type="component" value="Unassembled WGS sequence"/>
</dbReference>
<organism evidence="1 2">
    <name type="scientific">Araneus ventricosus</name>
    <name type="common">Orbweaver spider</name>
    <name type="synonym">Epeira ventricosa</name>
    <dbReference type="NCBI Taxonomy" id="182803"/>
    <lineage>
        <taxon>Eukaryota</taxon>
        <taxon>Metazoa</taxon>
        <taxon>Ecdysozoa</taxon>
        <taxon>Arthropoda</taxon>
        <taxon>Chelicerata</taxon>
        <taxon>Arachnida</taxon>
        <taxon>Araneae</taxon>
        <taxon>Araneomorphae</taxon>
        <taxon>Entelegynae</taxon>
        <taxon>Araneoidea</taxon>
        <taxon>Araneidae</taxon>
        <taxon>Araneus</taxon>
    </lineage>
</organism>
<reference evidence="1 2" key="1">
    <citation type="journal article" date="2019" name="Sci. Rep.">
        <title>Orb-weaving spider Araneus ventricosus genome elucidates the spidroin gene catalogue.</title>
        <authorList>
            <person name="Kono N."/>
            <person name="Nakamura H."/>
            <person name="Ohtoshi R."/>
            <person name="Moran D.A.P."/>
            <person name="Shinohara A."/>
            <person name="Yoshida Y."/>
            <person name="Fujiwara M."/>
            <person name="Mori M."/>
            <person name="Tomita M."/>
            <person name="Arakawa K."/>
        </authorList>
    </citation>
    <scope>NUCLEOTIDE SEQUENCE [LARGE SCALE GENOMIC DNA]</scope>
</reference>
<accession>A0A4Y2SP80</accession>
<sequence length="74" mass="8579">IRHPSMVISLKRPHTCLSPKAGLERMDSHSRDLTADELIGIREQSSTVEVDTSRHKSTRKTNENWKLDQKYQFS</sequence>
<evidence type="ECO:0000313" key="1">
    <source>
        <dbReference type="EMBL" id="GBN89296.1"/>
    </source>
</evidence>
<name>A0A4Y2SP80_ARAVE</name>
<protein>
    <submittedName>
        <fullName evidence="1">Uncharacterized protein</fullName>
    </submittedName>
</protein>
<dbReference type="AlphaFoldDB" id="A0A4Y2SP80"/>